<dbReference type="GO" id="GO:0016874">
    <property type="term" value="F:ligase activity"/>
    <property type="evidence" value="ECO:0007669"/>
    <property type="project" value="UniProtKB-KW"/>
</dbReference>
<evidence type="ECO:0000313" key="6">
    <source>
        <dbReference type="EMBL" id="GKZ23191.1"/>
    </source>
</evidence>
<evidence type="ECO:0000256" key="3">
    <source>
        <dbReference type="ARBA" id="ARBA00022598"/>
    </source>
</evidence>
<keyword evidence="3" id="KW-0436">Ligase</keyword>
<feature type="domain" description="Carrier" evidence="5">
    <location>
        <begin position="193"/>
        <end position="271"/>
    </location>
</feature>
<dbReference type="Gene3D" id="3.40.50.12780">
    <property type="entry name" value="N-terminal domain of ligase-like"/>
    <property type="match status" value="1"/>
</dbReference>
<sequence length="274" mass="29251">MSDCPSVQLLNLYSSAGTLFGSTWQGLIEYRKSDLELPPAAGYASPNQAIYTVNSELRPLPVGVPGEILIGGASVAAGDGKMDTTTEKFIKSFILRLNSNFAAENWTTKRTGLVEAAGGVLTNAVVTSREQEDDQFLAGYVAFSNAPASAGSYDSSAIVVLSKLPLDDHSELDRSAINQLPLYESTVVSSTSQEVTPMEASLAEVWQGVLPTSASLTLTPRLDFFRVGGTSLLIVILQRVVKEHYKVALPVTELVATKRLADMAHLNEDKGALA</sequence>
<evidence type="ECO:0000313" key="7">
    <source>
        <dbReference type="Proteomes" id="UP001143548"/>
    </source>
</evidence>
<accession>A0A9W5YVI9</accession>
<dbReference type="InterPro" id="IPR042099">
    <property type="entry name" value="ANL_N_sf"/>
</dbReference>
<dbReference type="Proteomes" id="UP001143548">
    <property type="component" value="Unassembled WGS sequence"/>
</dbReference>
<dbReference type="EMBL" id="BROQ01000063">
    <property type="protein sequence ID" value="GKZ23191.1"/>
    <property type="molecule type" value="Genomic_DNA"/>
</dbReference>
<evidence type="ECO:0000256" key="4">
    <source>
        <dbReference type="ARBA" id="ARBA00029454"/>
    </source>
</evidence>
<evidence type="ECO:0000256" key="2">
    <source>
        <dbReference type="ARBA" id="ARBA00022553"/>
    </source>
</evidence>
<name>A0A9W5YVI9_9EURO</name>
<dbReference type="SUPFAM" id="SSF47336">
    <property type="entry name" value="ACP-like"/>
    <property type="match status" value="1"/>
</dbReference>
<dbReference type="Pfam" id="PF00550">
    <property type="entry name" value="PP-binding"/>
    <property type="match status" value="1"/>
</dbReference>
<comment type="similarity">
    <text evidence="4">Belongs to the NRP synthetase family.</text>
</comment>
<keyword evidence="2" id="KW-0597">Phosphoprotein</keyword>
<dbReference type="GO" id="GO:0005737">
    <property type="term" value="C:cytoplasm"/>
    <property type="evidence" value="ECO:0007669"/>
    <property type="project" value="TreeGrafter"/>
</dbReference>
<reference evidence="6" key="1">
    <citation type="submission" date="2022-07" db="EMBL/GenBank/DDBJ databases">
        <title>Taxonomy of Aspergillus series Nigri: significant species reduction supported by multi-species coalescent approaches.</title>
        <authorList>
            <person name="Bian C."/>
            <person name="Kusuya Y."/>
            <person name="Sklenar F."/>
            <person name="D'hooge E."/>
            <person name="Yaguchi T."/>
            <person name="Takahashi H."/>
            <person name="Hubka V."/>
        </authorList>
    </citation>
    <scope>NUCLEOTIDE SEQUENCE</scope>
    <source>
        <strain evidence="6">CBS 733.88</strain>
    </source>
</reference>
<protein>
    <submittedName>
        <fullName evidence="6">PKS/NRPS-like protein biosynthetic cluster</fullName>
    </submittedName>
</protein>
<dbReference type="Gene3D" id="1.10.1200.10">
    <property type="entry name" value="ACP-like"/>
    <property type="match status" value="1"/>
</dbReference>
<dbReference type="PANTHER" id="PTHR45527">
    <property type="entry name" value="NONRIBOSOMAL PEPTIDE SYNTHETASE"/>
    <property type="match status" value="1"/>
</dbReference>
<dbReference type="PROSITE" id="PS50075">
    <property type="entry name" value="CARRIER"/>
    <property type="match status" value="1"/>
</dbReference>
<dbReference type="SUPFAM" id="SSF56801">
    <property type="entry name" value="Acetyl-CoA synthetase-like"/>
    <property type="match status" value="1"/>
</dbReference>
<dbReference type="PANTHER" id="PTHR45527:SF1">
    <property type="entry name" value="FATTY ACID SYNTHASE"/>
    <property type="match status" value="1"/>
</dbReference>
<gene>
    <name evidence="6" type="ORF">AbraCBS73388_009542</name>
</gene>
<dbReference type="GO" id="GO:0043041">
    <property type="term" value="P:amino acid activation for nonribosomal peptide biosynthetic process"/>
    <property type="evidence" value="ECO:0007669"/>
    <property type="project" value="TreeGrafter"/>
</dbReference>
<organism evidence="6 7">
    <name type="scientific">Aspergillus brasiliensis</name>
    <dbReference type="NCBI Taxonomy" id="319629"/>
    <lineage>
        <taxon>Eukaryota</taxon>
        <taxon>Fungi</taxon>
        <taxon>Dikarya</taxon>
        <taxon>Ascomycota</taxon>
        <taxon>Pezizomycotina</taxon>
        <taxon>Eurotiomycetes</taxon>
        <taxon>Eurotiomycetidae</taxon>
        <taxon>Eurotiales</taxon>
        <taxon>Aspergillaceae</taxon>
        <taxon>Aspergillus</taxon>
        <taxon>Aspergillus subgen. Circumdati</taxon>
    </lineage>
</organism>
<comment type="caution">
    <text evidence="6">The sequence shown here is derived from an EMBL/GenBank/DDBJ whole genome shotgun (WGS) entry which is preliminary data.</text>
</comment>
<dbReference type="GO" id="GO:0044550">
    <property type="term" value="P:secondary metabolite biosynthetic process"/>
    <property type="evidence" value="ECO:0007669"/>
    <property type="project" value="TreeGrafter"/>
</dbReference>
<keyword evidence="1" id="KW-0596">Phosphopantetheine</keyword>
<dbReference type="InterPro" id="IPR009081">
    <property type="entry name" value="PP-bd_ACP"/>
</dbReference>
<dbReference type="AlphaFoldDB" id="A0A9W5YVI9"/>
<proteinExistence type="inferred from homology"/>
<evidence type="ECO:0000256" key="1">
    <source>
        <dbReference type="ARBA" id="ARBA00022450"/>
    </source>
</evidence>
<dbReference type="InterPro" id="IPR036736">
    <property type="entry name" value="ACP-like_sf"/>
</dbReference>
<dbReference type="GO" id="GO:0031177">
    <property type="term" value="F:phosphopantetheine binding"/>
    <property type="evidence" value="ECO:0007669"/>
    <property type="project" value="TreeGrafter"/>
</dbReference>
<evidence type="ECO:0000259" key="5">
    <source>
        <dbReference type="PROSITE" id="PS50075"/>
    </source>
</evidence>